<reference evidence="5 6" key="1">
    <citation type="submission" date="2024-09" db="EMBL/GenBank/DDBJ databases">
        <title>Itraconazole resistance in Madurella fahalii resulting from another homologue of gene encoding cytochrome P450 14-alpha sterol demethylase (CYP51).</title>
        <authorList>
            <person name="Yoshioka I."/>
            <person name="Fahal A.H."/>
            <person name="Kaneko S."/>
            <person name="Yaguchi T."/>
        </authorList>
    </citation>
    <scope>NUCLEOTIDE SEQUENCE [LARGE SCALE GENOMIC DNA]</scope>
    <source>
        <strain evidence="5 6">IFM 68171</strain>
    </source>
</reference>
<evidence type="ECO:0000313" key="6">
    <source>
        <dbReference type="Proteomes" id="UP001628179"/>
    </source>
</evidence>
<comment type="similarity">
    <text evidence="1">Belongs to the cytochrome P450 family.</text>
</comment>
<dbReference type="Proteomes" id="UP001628179">
    <property type="component" value="Unassembled WGS sequence"/>
</dbReference>
<keyword evidence="6" id="KW-1185">Reference proteome</keyword>
<evidence type="ECO:0000256" key="1">
    <source>
        <dbReference type="ARBA" id="ARBA00010617"/>
    </source>
</evidence>
<name>A0ABQ0G1Y8_9PEZI</name>
<dbReference type="PANTHER" id="PTHR24304:SF2">
    <property type="entry name" value="24-HYDROXYCHOLESTEROL 7-ALPHA-HYDROXYLASE"/>
    <property type="match status" value="1"/>
</dbReference>
<proteinExistence type="inferred from homology"/>
<dbReference type="EMBL" id="BAAFSV010000001">
    <property type="protein sequence ID" value="GAB1311764.1"/>
    <property type="molecule type" value="Genomic_DNA"/>
</dbReference>
<keyword evidence="4" id="KW-0408">Iron</keyword>
<evidence type="ECO:0000313" key="5">
    <source>
        <dbReference type="EMBL" id="GAB1311764.1"/>
    </source>
</evidence>
<dbReference type="InterPro" id="IPR001128">
    <property type="entry name" value="Cyt_P450"/>
</dbReference>
<keyword evidence="2" id="KW-0349">Heme</keyword>
<evidence type="ECO:0000256" key="4">
    <source>
        <dbReference type="ARBA" id="ARBA00023004"/>
    </source>
</evidence>
<dbReference type="Gene3D" id="1.10.630.10">
    <property type="entry name" value="Cytochrome P450"/>
    <property type="match status" value="1"/>
</dbReference>
<evidence type="ECO:0000256" key="2">
    <source>
        <dbReference type="ARBA" id="ARBA00022617"/>
    </source>
</evidence>
<keyword evidence="3" id="KW-0479">Metal-binding</keyword>
<dbReference type="PANTHER" id="PTHR24304">
    <property type="entry name" value="CYTOCHROME P450 FAMILY 7"/>
    <property type="match status" value="1"/>
</dbReference>
<protein>
    <recommendedName>
        <fullName evidence="7">Cytochrome P450</fullName>
    </recommendedName>
</protein>
<dbReference type="Pfam" id="PF00067">
    <property type="entry name" value="p450"/>
    <property type="match status" value="1"/>
</dbReference>
<sequence>MRSLEELIPAAFWLLTYLLHRPALIDLIRAETEPAFHSDGTIDPKHMHDGRCPPLDTMWNETIRMSAYSASVRFITRDTVIGGKVLRKGNRLMIPYRQPHFDEDVFGLAVDEFRPERFSEKANLTRSDNWRSLGGGNTNVSREVCS</sequence>
<comment type="caution">
    <text evidence="5">The sequence shown here is derived from an EMBL/GenBank/DDBJ whole genome shotgun (WGS) entry which is preliminary data.</text>
</comment>
<gene>
    <name evidence="5" type="ORF">MFIFM68171_01974</name>
</gene>
<dbReference type="InterPro" id="IPR050529">
    <property type="entry name" value="CYP450_sterol_14alpha_dmase"/>
</dbReference>
<dbReference type="GeneID" id="98172719"/>
<dbReference type="RefSeq" id="XP_070913497.1">
    <property type="nucleotide sequence ID" value="XM_071057396.1"/>
</dbReference>
<dbReference type="InterPro" id="IPR036396">
    <property type="entry name" value="Cyt_P450_sf"/>
</dbReference>
<accession>A0ABQ0G1Y8</accession>
<evidence type="ECO:0008006" key="7">
    <source>
        <dbReference type="Google" id="ProtNLM"/>
    </source>
</evidence>
<organism evidence="5 6">
    <name type="scientific">Madurella fahalii</name>
    <dbReference type="NCBI Taxonomy" id="1157608"/>
    <lineage>
        <taxon>Eukaryota</taxon>
        <taxon>Fungi</taxon>
        <taxon>Dikarya</taxon>
        <taxon>Ascomycota</taxon>
        <taxon>Pezizomycotina</taxon>
        <taxon>Sordariomycetes</taxon>
        <taxon>Sordariomycetidae</taxon>
        <taxon>Sordariales</taxon>
        <taxon>Sordariales incertae sedis</taxon>
        <taxon>Madurella</taxon>
    </lineage>
</organism>
<dbReference type="SUPFAM" id="SSF48264">
    <property type="entry name" value="Cytochrome P450"/>
    <property type="match status" value="1"/>
</dbReference>
<evidence type="ECO:0000256" key="3">
    <source>
        <dbReference type="ARBA" id="ARBA00022723"/>
    </source>
</evidence>